<dbReference type="InterPro" id="IPR044066">
    <property type="entry name" value="TRIAD_supradom"/>
</dbReference>
<evidence type="ECO:0000256" key="3">
    <source>
        <dbReference type="ARBA" id="ARBA00022679"/>
    </source>
</evidence>
<dbReference type="EC" id="2.3.2.31" evidence="2"/>
<dbReference type="STRING" id="114155.A0A4Q9QCG2"/>
<evidence type="ECO:0000256" key="5">
    <source>
        <dbReference type="ARBA" id="ARBA00022737"/>
    </source>
</evidence>
<dbReference type="SUPFAM" id="SSF57850">
    <property type="entry name" value="RING/U-box"/>
    <property type="match status" value="1"/>
</dbReference>
<dbReference type="EMBL" id="ML145085">
    <property type="protein sequence ID" value="TBU64866.1"/>
    <property type="molecule type" value="Genomic_DNA"/>
</dbReference>
<dbReference type="AlphaFoldDB" id="A0A4Q9QCG2"/>
<evidence type="ECO:0000256" key="2">
    <source>
        <dbReference type="ARBA" id="ARBA00012251"/>
    </source>
</evidence>
<dbReference type="Gene3D" id="1.20.120.1750">
    <property type="match status" value="1"/>
</dbReference>
<dbReference type="PROSITE" id="PS51873">
    <property type="entry name" value="TRIAD"/>
    <property type="match status" value="1"/>
</dbReference>
<sequence>MVIDTPCGHHLDVSCLRLMFENATRDETLFPPKCCQQPIKLDDAWPFLDSSLIELYEKKSREFGTKDRIYCHIPACSAFLGAATASPTSIACTSPSCRAQTCGSCKLAAHPGRTCADHSDDVVLELGQEEGWQRCPSCKHLVELTVGCYHMTCRCQKEFCYLCARPWKTCPCPRFADVPDTAPPPGRPALVRHNAAVGGIHVVERDR</sequence>
<name>A0A4Q9QCG2_9APHY</name>
<comment type="catalytic activity">
    <reaction evidence="1">
        <text>[E2 ubiquitin-conjugating enzyme]-S-ubiquitinyl-L-cysteine + [acceptor protein]-L-lysine = [E2 ubiquitin-conjugating enzyme]-L-cysteine + [acceptor protein]-N(6)-ubiquitinyl-L-lysine.</text>
        <dbReference type="EC" id="2.3.2.31"/>
    </reaction>
</comment>
<keyword evidence="6" id="KW-0863">Zinc-finger</keyword>
<evidence type="ECO:0000256" key="4">
    <source>
        <dbReference type="ARBA" id="ARBA00022723"/>
    </source>
</evidence>
<keyword evidence="8" id="KW-0862">Zinc</keyword>
<evidence type="ECO:0000259" key="9">
    <source>
        <dbReference type="PROSITE" id="PS51873"/>
    </source>
</evidence>
<proteinExistence type="predicted"/>
<dbReference type="InterPro" id="IPR031127">
    <property type="entry name" value="E3_UB_ligase_RBR"/>
</dbReference>
<evidence type="ECO:0000256" key="7">
    <source>
        <dbReference type="ARBA" id="ARBA00022786"/>
    </source>
</evidence>
<evidence type="ECO:0000256" key="1">
    <source>
        <dbReference type="ARBA" id="ARBA00001798"/>
    </source>
</evidence>
<organism evidence="10 11">
    <name type="scientific">Dichomitus squalens</name>
    <dbReference type="NCBI Taxonomy" id="114155"/>
    <lineage>
        <taxon>Eukaryota</taxon>
        <taxon>Fungi</taxon>
        <taxon>Dikarya</taxon>
        <taxon>Basidiomycota</taxon>
        <taxon>Agaricomycotina</taxon>
        <taxon>Agaricomycetes</taxon>
        <taxon>Polyporales</taxon>
        <taxon>Polyporaceae</taxon>
        <taxon>Dichomitus</taxon>
    </lineage>
</organism>
<dbReference type="CDD" id="cd22584">
    <property type="entry name" value="Rcat_RBR_unk"/>
    <property type="match status" value="1"/>
</dbReference>
<dbReference type="GO" id="GO:0016567">
    <property type="term" value="P:protein ubiquitination"/>
    <property type="evidence" value="ECO:0007669"/>
    <property type="project" value="InterPro"/>
</dbReference>
<evidence type="ECO:0000256" key="6">
    <source>
        <dbReference type="ARBA" id="ARBA00022771"/>
    </source>
</evidence>
<keyword evidence="5" id="KW-0677">Repeat</keyword>
<evidence type="ECO:0000313" key="11">
    <source>
        <dbReference type="Proteomes" id="UP000292082"/>
    </source>
</evidence>
<dbReference type="InterPro" id="IPR002867">
    <property type="entry name" value="IBR_dom"/>
</dbReference>
<evidence type="ECO:0000256" key="8">
    <source>
        <dbReference type="ARBA" id="ARBA00022833"/>
    </source>
</evidence>
<dbReference type="PANTHER" id="PTHR11685">
    <property type="entry name" value="RBR FAMILY RING FINGER AND IBR DOMAIN-CONTAINING"/>
    <property type="match status" value="1"/>
</dbReference>
<gene>
    <name evidence="10" type="ORF">BD310DRAFT_289983</name>
</gene>
<keyword evidence="7" id="KW-0833">Ubl conjugation pathway</keyword>
<dbReference type="OMA" id="KCSHFYC"/>
<keyword evidence="11" id="KW-1185">Reference proteome</keyword>
<dbReference type="SMART" id="SM00647">
    <property type="entry name" value="IBR"/>
    <property type="match status" value="2"/>
</dbReference>
<reference evidence="10 11" key="1">
    <citation type="submission" date="2019-01" db="EMBL/GenBank/DDBJ databases">
        <title>Draft genome sequences of three monokaryotic isolates of the white-rot basidiomycete fungus Dichomitus squalens.</title>
        <authorList>
            <consortium name="DOE Joint Genome Institute"/>
            <person name="Lopez S.C."/>
            <person name="Andreopoulos B."/>
            <person name="Pangilinan J."/>
            <person name="Lipzen A."/>
            <person name="Riley R."/>
            <person name="Ahrendt S."/>
            <person name="Ng V."/>
            <person name="Barry K."/>
            <person name="Daum C."/>
            <person name="Grigoriev I.V."/>
            <person name="Hilden K.S."/>
            <person name="Makela M.R."/>
            <person name="de Vries R.P."/>
        </authorList>
    </citation>
    <scope>NUCLEOTIDE SEQUENCE [LARGE SCALE GENOMIC DNA]</scope>
    <source>
        <strain evidence="10 11">CBS 464.89</strain>
    </source>
</reference>
<protein>
    <recommendedName>
        <fullName evidence="2">RBR-type E3 ubiquitin transferase</fullName>
        <ecNumber evidence="2">2.3.2.31</ecNumber>
    </recommendedName>
</protein>
<dbReference type="GO" id="GO:0008270">
    <property type="term" value="F:zinc ion binding"/>
    <property type="evidence" value="ECO:0007669"/>
    <property type="project" value="UniProtKB-KW"/>
</dbReference>
<keyword evidence="4" id="KW-0479">Metal-binding</keyword>
<dbReference type="Pfam" id="PF22191">
    <property type="entry name" value="IBR_1"/>
    <property type="match status" value="1"/>
</dbReference>
<dbReference type="GO" id="GO:0061630">
    <property type="term" value="F:ubiquitin protein ligase activity"/>
    <property type="evidence" value="ECO:0007669"/>
    <property type="project" value="UniProtKB-EC"/>
</dbReference>
<keyword evidence="3" id="KW-0808">Transferase</keyword>
<feature type="domain" description="RING-type" evidence="9">
    <location>
        <begin position="1"/>
        <end position="176"/>
    </location>
</feature>
<accession>A0A4Q9QCG2</accession>
<dbReference type="Proteomes" id="UP000292082">
    <property type="component" value="Unassembled WGS sequence"/>
</dbReference>
<dbReference type="Pfam" id="PF01485">
    <property type="entry name" value="IBR"/>
    <property type="match status" value="1"/>
</dbReference>
<evidence type="ECO:0000313" key="10">
    <source>
        <dbReference type="EMBL" id="TBU64866.1"/>
    </source>
</evidence>